<keyword evidence="6" id="KW-1133">Transmembrane helix</keyword>
<dbReference type="InterPro" id="IPR012336">
    <property type="entry name" value="Thioredoxin-like_fold"/>
</dbReference>
<proteinExistence type="inferred from homology"/>
<evidence type="ECO:0000256" key="6">
    <source>
        <dbReference type="SAM" id="Phobius"/>
    </source>
</evidence>
<evidence type="ECO:0000313" key="9">
    <source>
        <dbReference type="Proteomes" id="UP000287547"/>
    </source>
</evidence>
<evidence type="ECO:0000259" key="7">
    <source>
        <dbReference type="Pfam" id="PF13462"/>
    </source>
</evidence>
<name>A0A428ZNX2_KIBAR</name>
<dbReference type="PANTHER" id="PTHR13887">
    <property type="entry name" value="GLUTATHIONE S-TRANSFERASE KAPPA"/>
    <property type="match status" value="1"/>
</dbReference>
<dbReference type="OrthoDB" id="117402at2"/>
<dbReference type="PANTHER" id="PTHR13887:SF14">
    <property type="entry name" value="DISULFIDE BOND FORMATION PROTEIN D"/>
    <property type="match status" value="1"/>
</dbReference>
<keyword evidence="4" id="KW-1015">Disulfide bond</keyword>
<dbReference type="RefSeq" id="WP_037253176.1">
    <property type="nucleotide sequence ID" value="NZ_QHKI01000003.1"/>
</dbReference>
<feature type="transmembrane region" description="Helical" evidence="6">
    <location>
        <begin position="34"/>
        <end position="54"/>
    </location>
</feature>
<keyword evidence="6" id="KW-0472">Membrane</keyword>
<dbReference type="SUPFAM" id="SSF52833">
    <property type="entry name" value="Thioredoxin-like"/>
    <property type="match status" value="1"/>
</dbReference>
<dbReference type="InterPro" id="IPR036249">
    <property type="entry name" value="Thioredoxin-like_sf"/>
</dbReference>
<evidence type="ECO:0000256" key="5">
    <source>
        <dbReference type="ARBA" id="ARBA00023284"/>
    </source>
</evidence>
<evidence type="ECO:0000256" key="4">
    <source>
        <dbReference type="ARBA" id="ARBA00023157"/>
    </source>
</evidence>
<keyword evidence="3" id="KW-0560">Oxidoreductase</keyword>
<dbReference type="GO" id="GO:0016491">
    <property type="term" value="F:oxidoreductase activity"/>
    <property type="evidence" value="ECO:0007669"/>
    <property type="project" value="UniProtKB-KW"/>
</dbReference>
<comment type="similarity">
    <text evidence="1">Belongs to the thioredoxin family. DsbA subfamily.</text>
</comment>
<dbReference type="EMBL" id="QHKI01000003">
    <property type="protein sequence ID" value="RSM89735.1"/>
    <property type="molecule type" value="Genomic_DNA"/>
</dbReference>
<dbReference type="Gene3D" id="3.40.30.10">
    <property type="entry name" value="Glutaredoxin"/>
    <property type="match status" value="1"/>
</dbReference>
<dbReference type="AlphaFoldDB" id="A0A428ZNX2"/>
<feature type="domain" description="Thioredoxin-like fold" evidence="7">
    <location>
        <begin position="83"/>
        <end position="260"/>
    </location>
</feature>
<keyword evidence="2" id="KW-0732">Signal</keyword>
<evidence type="ECO:0000256" key="2">
    <source>
        <dbReference type="ARBA" id="ARBA00022729"/>
    </source>
</evidence>
<keyword evidence="5" id="KW-0676">Redox-active center</keyword>
<organism evidence="8 9">
    <name type="scientific">Kibdelosporangium aridum</name>
    <dbReference type="NCBI Taxonomy" id="2030"/>
    <lineage>
        <taxon>Bacteria</taxon>
        <taxon>Bacillati</taxon>
        <taxon>Actinomycetota</taxon>
        <taxon>Actinomycetes</taxon>
        <taxon>Pseudonocardiales</taxon>
        <taxon>Pseudonocardiaceae</taxon>
        <taxon>Kibdelosporangium</taxon>
    </lineage>
</organism>
<accession>A0A428ZNX2</accession>
<reference evidence="8 9" key="1">
    <citation type="submission" date="2018-05" db="EMBL/GenBank/DDBJ databases">
        <title>Evolution of GPA BGCs.</title>
        <authorList>
            <person name="Waglechner N."/>
            <person name="Wright G.D."/>
        </authorList>
    </citation>
    <scope>NUCLEOTIDE SEQUENCE [LARGE SCALE GENOMIC DNA]</scope>
    <source>
        <strain evidence="8 9">A82846</strain>
    </source>
</reference>
<evidence type="ECO:0000256" key="1">
    <source>
        <dbReference type="ARBA" id="ARBA00005791"/>
    </source>
</evidence>
<evidence type="ECO:0000313" key="8">
    <source>
        <dbReference type="EMBL" id="RSM89735.1"/>
    </source>
</evidence>
<protein>
    <recommendedName>
        <fullName evidence="7">Thioredoxin-like fold domain-containing protein</fullName>
    </recommendedName>
</protein>
<evidence type="ECO:0000256" key="3">
    <source>
        <dbReference type="ARBA" id="ARBA00023002"/>
    </source>
</evidence>
<dbReference type="Pfam" id="PF13462">
    <property type="entry name" value="Thioredoxin_4"/>
    <property type="match status" value="1"/>
</dbReference>
<comment type="caution">
    <text evidence="8">The sequence shown here is derived from an EMBL/GenBank/DDBJ whole genome shotgun (WGS) entry which is preliminary data.</text>
</comment>
<dbReference type="Proteomes" id="UP000287547">
    <property type="component" value="Unassembled WGS sequence"/>
</dbReference>
<gene>
    <name evidence="8" type="ORF">DMH04_07205</name>
</gene>
<sequence length="267" mass="28586">MGGAERNARKRRQEQAAQRAVAAARKSKSDRNKVIITVAVVVVIAAAVLAGVLITNSQKNEAAGVQIPVKNVSAELEAKRDGATVLVGKDTAKVTVDVYEDFLCPVCRTFEDQYATQLEQKIQDGTVRVRYHMLTLLNNRSDPPGYSLDSANAALLAADAGKFPAYHASLFGAQPEEGARGYDKNQLIKLGQDLGITSPDFANGVNSGKYNQIVEDAYQKVSNDPALRQDFGNGQVGFGTPTVVVNGKIVQALNDPNWLNTVVSQAG</sequence>
<keyword evidence="6" id="KW-0812">Transmembrane</keyword>